<evidence type="ECO:0000313" key="4">
    <source>
        <dbReference type="Proteomes" id="UP001151002"/>
    </source>
</evidence>
<dbReference type="PANTHER" id="PTHR11786:SF0">
    <property type="entry name" value="ARYLAMINE N-ACETYLTRANSFERASE 4-RELATED"/>
    <property type="match status" value="1"/>
</dbReference>
<dbReference type="RefSeq" id="WP_267563460.1">
    <property type="nucleotide sequence ID" value="NZ_JAPNTZ010000005.1"/>
</dbReference>
<dbReference type="Pfam" id="PF00797">
    <property type="entry name" value="Acetyltransf_2"/>
    <property type="match status" value="1"/>
</dbReference>
<accession>A0ABT4AYM7</accession>
<gene>
    <name evidence="3" type="ORF">OWR29_15190</name>
</gene>
<evidence type="ECO:0000313" key="3">
    <source>
        <dbReference type="EMBL" id="MCY1139343.1"/>
    </source>
</evidence>
<dbReference type="EMBL" id="JAPNTZ010000005">
    <property type="protein sequence ID" value="MCY1139343.1"/>
    <property type="molecule type" value="Genomic_DNA"/>
</dbReference>
<organism evidence="3 4">
    <name type="scientific">Paractinoplanes pyxinae</name>
    <dbReference type="NCBI Taxonomy" id="2997416"/>
    <lineage>
        <taxon>Bacteria</taxon>
        <taxon>Bacillati</taxon>
        <taxon>Actinomycetota</taxon>
        <taxon>Actinomycetes</taxon>
        <taxon>Micromonosporales</taxon>
        <taxon>Micromonosporaceae</taxon>
        <taxon>Paractinoplanes</taxon>
    </lineage>
</organism>
<keyword evidence="4" id="KW-1185">Reference proteome</keyword>
<evidence type="ECO:0000256" key="1">
    <source>
        <dbReference type="ARBA" id="ARBA00006547"/>
    </source>
</evidence>
<reference evidence="3" key="1">
    <citation type="submission" date="2022-11" db="EMBL/GenBank/DDBJ databases">
        <authorList>
            <person name="Somphong A."/>
            <person name="Phongsopitanun W."/>
        </authorList>
    </citation>
    <scope>NUCLEOTIDE SEQUENCE</scope>
    <source>
        <strain evidence="3">Pm04-4</strain>
    </source>
</reference>
<dbReference type="Proteomes" id="UP001151002">
    <property type="component" value="Unassembled WGS sequence"/>
</dbReference>
<protein>
    <submittedName>
        <fullName evidence="3">Arylamine N-acetyltransferase</fullName>
    </submittedName>
</protein>
<dbReference type="PRINTS" id="PR01543">
    <property type="entry name" value="ANATRNSFRASE"/>
</dbReference>
<comment type="similarity">
    <text evidence="1 2">Belongs to the arylamine N-acetyltransferase family.</text>
</comment>
<dbReference type="Gene3D" id="3.30.2140.10">
    <property type="entry name" value="Arylamine N-acetyltransferase"/>
    <property type="match status" value="1"/>
</dbReference>
<proteinExistence type="inferred from homology"/>
<dbReference type="PANTHER" id="PTHR11786">
    <property type="entry name" value="N-HYDROXYARYLAMINE O-ACETYLTRANSFERASE"/>
    <property type="match status" value="1"/>
</dbReference>
<dbReference type="Gene3D" id="2.40.128.150">
    <property type="entry name" value="Cysteine proteinases"/>
    <property type="match status" value="1"/>
</dbReference>
<dbReference type="InterPro" id="IPR001447">
    <property type="entry name" value="Arylamine_N-AcTrfase"/>
</dbReference>
<dbReference type="SUPFAM" id="SSF54001">
    <property type="entry name" value="Cysteine proteinases"/>
    <property type="match status" value="1"/>
</dbReference>
<name>A0ABT4AYM7_9ACTN</name>
<dbReference type="InterPro" id="IPR038765">
    <property type="entry name" value="Papain-like_cys_pep_sf"/>
</dbReference>
<sequence>MDVTAYLDRIGVGDGVGADVRGLRLLHRAHLQTVPFENLSIHLGERIVLEPEALFDKVVRRRRGGFCYELNGTFALLLEALGFQVERVGARVHSGSGRMGPPFDHMALLVTAADGDGPWLADVGFGRNSVEPLDFRSRVNQGDPAGVFTLVELPGGDVDVVLDGVPQYRVEQRARELADFRPTCWWHATSPESHFGRSTVCSRLDGDGRVSLSGRTLIRTGGGERTETTLGTDEQVLAAYREHFGIVLTEMPRVVRPDDAS</sequence>
<evidence type="ECO:0000256" key="2">
    <source>
        <dbReference type="RuleBase" id="RU003452"/>
    </source>
</evidence>
<comment type="caution">
    <text evidence="3">The sequence shown here is derived from an EMBL/GenBank/DDBJ whole genome shotgun (WGS) entry which is preliminary data.</text>
</comment>